<evidence type="ECO:0000313" key="1">
    <source>
        <dbReference type="EMBL" id="KAK6752165.1"/>
    </source>
</evidence>
<evidence type="ECO:0000313" key="2">
    <source>
        <dbReference type="Proteomes" id="UP001303046"/>
    </source>
</evidence>
<dbReference type="Proteomes" id="UP001303046">
    <property type="component" value="Unassembled WGS sequence"/>
</dbReference>
<keyword evidence="2" id="KW-1185">Reference proteome</keyword>
<proteinExistence type="predicted"/>
<organism evidence="1 2">
    <name type="scientific">Necator americanus</name>
    <name type="common">Human hookworm</name>
    <dbReference type="NCBI Taxonomy" id="51031"/>
    <lineage>
        <taxon>Eukaryota</taxon>
        <taxon>Metazoa</taxon>
        <taxon>Ecdysozoa</taxon>
        <taxon>Nematoda</taxon>
        <taxon>Chromadorea</taxon>
        <taxon>Rhabditida</taxon>
        <taxon>Rhabditina</taxon>
        <taxon>Rhabditomorpha</taxon>
        <taxon>Strongyloidea</taxon>
        <taxon>Ancylostomatidae</taxon>
        <taxon>Bunostominae</taxon>
        <taxon>Necator</taxon>
    </lineage>
</organism>
<accession>A0ABR1DP04</accession>
<dbReference type="EMBL" id="JAVFWL010000004">
    <property type="protein sequence ID" value="KAK6752165.1"/>
    <property type="molecule type" value="Genomic_DNA"/>
</dbReference>
<comment type="caution">
    <text evidence="1">The sequence shown here is derived from an EMBL/GenBank/DDBJ whole genome shotgun (WGS) entry which is preliminary data.</text>
</comment>
<protein>
    <submittedName>
        <fullName evidence="1">Uncharacterized protein</fullName>
    </submittedName>
</protein>
<name>A0ABR1DP04_NECAM</name>
<gene>
    <name evidence="1" type="primary">Necator_chrIV.g16827</name>
    <name evidence="1" type="ORF">RB195_003529</name>
</gene>
<reference evidence="1 2" key="1">
    <citation type="submission" date="2023-08" db="EMBL/GenBank/DDBJ databases">
        <title>A Necator americanus chromosomal reference genome.</title>
        <authorList>
            <person name="Ilik V."/>
            <person name="Petrzelkova K.J."/>
            <person name="Pardy F."/>
            <person name="Fuh T."/>
            <person name="Niatou-Singa F.S."/>
            <person name="Gouil Q."/>
            <person name="Baker L."/>
            <person name="Ritchie M.E."/>
            <person name="Jex A.R."/>
            <person name="Gazzola D."/>
            <person name="Li H."/>
            <person name="Toshio Fujiwara R."/>
            <person name="Zhan B."/>
            <person name="Aroian R.V."/>
            <person name="Pafco B."/>
            <person name="Schwarz E.M."/>
        </authorList>
    </citation>
    <scope>NUCLEOTIDE SEQUENCE [LARGE SCALE GENOMIC DNA]</scope>
    <source>
        <strain evidence="1 2">Aroian</strain>
        <tissue evidence="1">Whole animal</tissue>
    </source>
</reference>
<sequence length="112" mass="12742">MTRRGYQHFAPPSEVATENRLRFFGHILRRPPDRLVQRVLRVCRTQAGRGLLAEDGSCSEVAKRSAVAATSMVRNRPGADQRFDPSEVNKLEADVSRRIQTQLDLTQRLTPR</sequence>